<keyword evidence="4" id="KW-0808">Transferase</keyword>
<evidence type="ECO:0000256" key="10">
    <source>
        <dbReference type="ARBA" id="ARBA00024221"/>
    </source>
</evidence>
<dbReference type="AlphaFoldDB" id="A0AAD9P687"/>
<dbReference type="GO" id="GO:0005737">
    <property type="term" value="C:cytoplasm"/>
    <property type="evidence" value="ECO:0007669"/>
    <property type="project" value="TreeGrafter"/>
</dbReference>
<evidence type="ECO:0000256" key="6">
    <source>
        <dbReference type="ARBA" id="ARBA00023098"/>
    </source>
</evidence>
<dbReference type="InterPro" id="IPR004821">
    <property type="entry name" value="Cyt_trans-like"/>
</dbReference>
<evidence type="ECO:0000313" key="14">
    <source>
        <dbReference type="Proteomes" id="UP001209878"/>
    </source>
</evidence>
<proteinExistence type="inferred from homology"/>
<organism evidence="13 14">
    <name type="scientific">Ridgeia piscesae</name>
    <name type="common">Tubeworm</name>
    <dbReference type="NCBI Taxonomy" id="27915"/>
    <lineage>
        <taxon>Eukaryota</taxon>
        <taxon>Metazoa</taxon>
        <taxon>Spiralia</taxon>
        <taxon>Lophotrochozoa</taxon>
        <taxon>Annelida</taxon>
        <taxon>Polychaeta</taxon>
        <taxon>Sedentaria</taxon>
        <taxon>Canalipalpata</taxon>
        <taxon>Sabellida</taxon>
        <taxon>Siboglinidae</taxon>
        <taxon>Ridgeia</taxon>
    </lineage>
</organism>
<evidence type="ECO:0000256" key="2">
    <source>
        <dbReference type="ARBA" id="ARBA00010101"/>
    </source>
</evidence>
<dbReference type="Proteomes" id="UP001209878">
    <property type="component" value="Unassembled WGS sequence"/>
</dbReference>
<evidence type="ECO:0000256" key="7">
    <source>
        <dbReference type="ARBA" id="ARBA00023209"/>
    </source>
</evidence>
<sequence length="200" mass="22294">MEITRRGRFAVAGSGCPKPNDCDVSGFFPSTKSIAEFSSGREPNPGDKVIYVTGAFDLFHVGHLKFLEKAMKEGDYLLVGIHTDPVANKYKGENYPIMNLHERVLTVLSIRYVDEVLIGAPYNVTEEIMNFYNVHLVVHGSTPIELNPDGSDPFAVRSSLWVHHQVELCIMATSVVQPYCSYGVGQRKIISVTVKWTLFV</sequence>
<evidence type="ECO:0000256" key="4">
    <source>
        <dbReference type="ARBA" id="ARBA00022679"/>
    </source>
</evidence>
<gene>
    <name evidence="13" type="ORF">NP493_120g04058</name>
</gene>
<comment type="caution">
    <text evidence="13">The sequence shown here is derived from an EMBL/GenBank/DDBJ whole genome shotgun (WGS) entry which is preliminary data.</text>
</comment>
<dbReference type="InterPro" id="IPR044608">
    <property type="entry name" value="Ect1/PCYT2"/>
</dbReference>
<keyword evidence="7" id="KW-0594">Phospholipid biosynthesis</keyword>
<evidence type="ECO:0000313" key="13">
    <source>
        <dbReference type="EMBL" id="KAK2188905.1"/>
    </source>
</evidence>
<dbReference type="Pfam" id="PF01467">
    <property type="entry name" value="CTP_transf_like"/>
    <property type="match status" value="1"/>
</dbReference>
<protein>
    <recommendedName>
        <fullName evidence="10">ethanolamine-phosphate cytidylyltransferase</fullName>
        <ecNumber evidence="10">2.7.7.14</ecNumber>
    </recommendedName>
    <alternativeName>
        <fullName evidence="11">CTP:phosphoethanolamine cytidylyltransferase</fullName>
    </alternativeName>
</protein>
<keyword evidence="3" id="KW-0444">Lipid biosynthesis</keyword>
<name>A0AAD9P687_RIDPI</name>
<comment type="similarity">
    <text evidence="2">Belongs to the cytidylyltransferase family.</text>
</comment>
<comment type="pathway">
    <text evidence="1">Lipid metabolism.</text>
</comment>
<keyword evidence="5" id="KW-0548">Nucleotidyltransferase</keyword>
<dbReference type="EC" id="2.7.7.14" evidence="10"/>
<dbReference type="GO" id="GO:0006646">
    <property type="term" value="P:phosphatidylethanolamine biosynthetic process"/>
    <property type="evidence" value="ECO:0007669"/>
    <property type="project" value="InterPro"/>
</dbReference>
<evidence type="ECO:0000256" key="8">
    <source>
        <dbReference type="ARBA" id="ARBA00023264"/>
    </source>
</evidence>
<keyword evidence="6" id="KW-0443">Lipid metabolism</keyword>
<reference evidence="13" key="1">
    <citation type="journal article" date="2023" name="Mol. Biol. Evol.">
        <title>Third-Generation Sequencing Reveals the Adaptive Role of the Epigenome in Three Deep-Sea Polychaetes.</title>
        <authorList>
            <person name="Perez M."/>
            <person name="Aroh O."/>
            <person name="Sun Y."/>
            <person name="Lan Y."/>
            <person name="Juniper S.K."/>
            <person name="Young C.R."/>
            <person name="Angers B."/>
            <person name="Qian P.Y."/>
        </authorList>
    </citation>
    <scope>NUCLEOTIDE SEQUENCE</scope>
    <source>
        <strain evidence="13">R07B-5</strain>
    </source>
</reference>
<dbReference type="EMBL" id="JAODUO010000119">
    <property type="protein sequence ID" value="KAK2188905.1"/>
    <property type="molecule type" value="Genomic_DNA"/>
</dbReference>
<evidence type="ECO:0000256" key="3">
    <source>
        <dbReference type="ARBA" id="ARBA00022516"/>
    </source>
</evidence>
<evidence type="ECO:0000259" key="12">
    <source>
        <dbReference type="Pfam" id="PF01467"/>
    </source>
</evidence>
<dbReference type="PANTHER" id="PTHR45780">
    <property type="entry name" value="ETHANOLAMINE-PHOSPHATE CYTIDYLYLTRANSFERASE"/>
    <property type="match status" value="1"/>
</dbReference>
<dbReference type="SUPFAM" id="SSF52374">
    <property type="entry name" value="Nucleotidylyl transferase"/>
    <property type="match status" value="1"/>
</dbReference>
<dbReference type="PANTHER" id="PTHR45780:SF2">
    <property type="entry name" value="ETHANOLAMINE-PHOSPHATE CYTIDYLYLTRANSFERASE"/>
    <property type="match status" value="1"/>
</dbReference>
<accession>A0AAD9P687</accession>
<dbReference type="InterPro" id="IPR014729">
    <property type="entry name" value="Rossmann-like_a/b/a_fold"/>
</dbReference>
<feature type="domain" description="Cytidyltransferase-like" evidence="12">
    <location>
        <begin position="52"/>
        <end position="144"/>
    </location>
</feature>
<keyword evidence="8" id="KW-1208">Phospholipid metabolism</keyword>
<keyword evidence="14" id="KW-1185">Reference proteome</keyword>
<dbReference type="NCBIfam" id="TIGR00125">
    <property type="entry name" value="cyt_tran_rel"/>
    <property type="match status" value="1"/>
</dbReference>
<evidence type="ECO:0000256" key="9">
    <source>
        <dbReference type="ARBA" id="ARBA00024191"/>
    </source>
</evidence>
<evidence type="ECO:0000256" key="5">
    <source>
        <dbReference type="ARBA" id="ARBA00022695"/>
    </source>
</evidence>
<dbReference type="GO" id="GO:0004306">
    <property type="term" value="F:ethanolamine-phosphate cytidylyltransferase activity"/>
    <property type="evidence" value="ECO:0007669"/>
    <property type="project" value="UniProtKB-EC"/>
</dbReference>
<evidence type="ECO:0000256" key="11">
    <source>
        <dbReference type="ARBA" id="ARBA00031473"/>
    </source>
</evidence>
<evidence type="ECO:0000256" key="1">
    <source>
        <dbReference type="ARBA" id="ARBA00005189"/>
    </source>
</evidence>
<comment type="pathway">
    <text evidence="9">Phospholipid metabolism; phosphatidylethanolamine biosynthesis; phosphatidylethanolamine from ethanolamine: step 2/3.</text>
</comment>
<dbReference type="Gene3D" id="3.40.50.620">
    <property type="entry name" value="HUPs"/>
    <property type="match status" value="1"/>
</dbReference>